<comment type="similarity">
    <text evidence="1 8">Belongs to the SOS response-associated peptidase family.</text>
</comment>
<dbReference type="GO" id="GO:0008233">
    <property type="term" value="F:peptidase activity"/>
    <property type="evidence" value="ECO:0007669"/>
    <property type="project" value="UniProtKB-KW"/>
</dbReference>
<dbReference type="GO" id="GO:0003697">
    <property type="term" value="F:single-stranded DNA binding"/>
    <property type="evidence" value="ECO:0007669"/>
    <property type="project" value="InterPro"/>
</dbReference>
<keyword evidence="2 8" id="KW-0645">Protease</keyword>
<dbReference type="Gene3D" id="3.90.1680.10">
    <property type="entry name" value="SOS response associated peptidase-like"/>
    <property type="match status" value="1"/>
</dbReference>
<keyword evidence="4 8" id="KW-0378">Hydrolase</keyword>
<evidence type="ECO:0000256" key="9">
    <source>
        <dbReference type="SAM" id="MobiDB-lite"/>
    </source>
</evidence>
<keyword evidence="11" id="KW-1185">Reference proteome</keyword>
<proteinExistence type="inferred from homology"/>
<evidence type="ECO:0000256" key="1">
    <source>
        <dbReference type="ARBA" id="ARBA00008136"/>
    </source>
</evidence>
<keyword evidence="3" id="KW-0227">DNA damage</keyword>
<dbReference type="InterPro" id="IPR003738">
    <property type="entry name" value="SRAP"/>
</dbReference>
<dbReference type="SUPFAM" id="SSF143081">
    <property type="entry name" value="BB1717-like"/>
    <property type="match status" value="1"/>
</dbReference>
<dbReference type="EC" id="3.4.-.-" evidence="8"/>
<keyword evidence="6" id="KW-0238">DNA-binding</keyword>
<gene>
    <name evidence="10" type="ORF">SAMN05444580_107179</name>
</gene>
<accession>A0A1G6YGN7</accession>
<evidence type="ECO:0000256" key="6">
    <source>
        <dbReference type="ARBA" id="ARBA00023125"/>
    </source>
</evidence>
<evidence type="ECO:0000256" key="5">
    <source>
        <dbReference type="ARBA" id="ARBA00023124"/>
    </source>
</evidence>
<dbReference type="PANTHER" id="PTHR13604:SF0">
    <property type="entry name" value="ABASIC SITE PROCESSING PROTEIN HMCES"/>
    <property type="match status" value="1"/>
</dbReference>
<evidence type="ECO:0000313" key="10">
    <source>
        <dbReference type="EMBL" id="SDD89644.1"/>
    </source>
</evidence>
<evidence type="ECO:0000256" key="8">
    <source>
        <dbReference type="RuleBase" id="RU364100"/>
    </source>
</evidence>
<dbReference type="GO" id="GO:0006508">
    <property type="term" value="P:proteolysis"/>
    <property type="evidence" value="ECO:0007669"/>
    <property type="project" value="UniProtKB-KW"/>
</dbReference>
<evidence type="ECO:0000256" key="7">
    <source>
        <dbReference type="ARBA" id="ARBA00023239"/>
    </source>
</evidence>
<dbReference type="InterPro" id="IPR036590">
    <property type="entry name" value="SRAP-like"/>
</dbReference>
<feature type="region of interest" description="Disordered" evidence="9">
    <location>
        <begin position="78"/>
        <end position="97"/>
    </location>
</feature>
<keyword evidence="5" id="KW-0190">Covalent protein-DNA linkage</keyword>
<name>A0A1G6YGN7_9NOCA</name>
<dbReference type="Pfam" id="PF02586">
    <property type="entry name" value="SRAP"/>
    <property type="match status" value="1"/>
</dbReference>
<evidence type="ECO:0000256" key="3">
    <source>
        <dbReference type="ARBA" id="ARBA00022763"/>
    </source>
</evidence>
<dbReference type="GO" id="GO:0106300">
    <property type="term" value="P:protein-DNA covalent cross-linking repair"/>
    <property type="evidence" value="ECO:0007669"/>
    <property type="project" value="InterPro"/>
</dbReference>
<dbReference type="RefSeq" id="WP_072843594.1">
    <property type="nucleotide sequence ID" value="NZ_FNAB01000007.1"/>
</dbReference>
<dbReference type="AlphaFoldDB" id="A0A1G6YGN7"/>
<sequence length="287" mass="30316">MCGRYATTVDPALLAVELDAIDETVSGGREPTEAYNAANYNVAPTDSVLAVVSRHSHEHPDDAPTRRIRRMRWGLVPPWTKAEEPGTGGAPGRRPARSAPLINARADTAASKPAFRAALRSTRCLVPMDGWYEWIAEPAGAGPSGSRPSGPGRSGKVVKVPYFMTPVDGSRLFAAGLWSVWHPPGPGGGDEPPLLSCTILTTDSVGELQHVHDRMPLVLGAGQWDRWLDPDSEPDAELLAGPSAAEVAGIEIRRVSQRVNSVANDGPDLIAPAGPVGPAVGEQISLL</sequence>
<organism evidence="10 11">
    <name type="scientific">Rhodococcus tukisamuensis</name>
    <dbReference type="NCBI Taxonomy" id="168276"/>
    <lineage>
        <taxon>Bacteria</taxon>
        <taxon>Bacillati</taxon>
        <taxon>Actinomycetota</taxon>
        <taxon>Actinomycetes</taxon>
        <taxon>Mycobacteriales</taxon>
        <taxon>Nocardiaceae</taxon>
        <taxon>Rhodococcus</taxon>
    </lineage>
</organism>
<dbReference type="STRING" id="168276.SAMN05444580_107179"/>
<dbReference type="EMBL" id="FNAB01000007">
    <property type="protein sequence ID" value="SDD89644.1"/>
    <property type="molecule type" value="Genomic_DNA"/>
</dbReference>
<dbReference type="GO" id="GO:0016829">
    <property type="term" value="F:lyase activity"/>
    <property type="evidence" value="ECO:0007669"/>
    <property type="project" value="UniProtKB-KW"/>
</dbReference>
<keyword evidence="7" id="KW-0456">Lyase</keyword>
<protein>
    <recommendedName>
        <fullName evidence="8">Abasic site processing protein</fullName>
        <ecNumber evidence="8">3.4.-.-</ecNumber>
    </recommendedName>
</protein>
<evidence type="ECO:0000256" key="2">
    <source>
        <dbReference type="ARBA" id="ARBA00022670"/>
    </source>
</evidence>
<evidence type="ECO:0000313" key="11">
    <source>
        <dbReference type="Proteomes" id="UP000199417"/>
    </source>
</evidence>
<evidence type="ECO:0000256" key="4">
    <source>
        <dbReference type="ARBA" id="ARBA00022801"/>
    </source>
</evidence>
<dbReference type="PANTHER" id="PTHR13604">
    <property type="entry name" value="DC12-RELATED"/>
    <property type="match status" value="1"/>
</dbReference>
<reference evidence="10 11" key="1">
    <citation type="submission" date="2016-10" db="EMBL/GenBank/DDBJ databases">
        <authorList>
            <person name="de Groot N.N."/>
        </authorList>
    </citation>
    <scope>NUCLEOTIDE SEQUENCE [LARGE SCALE GENOMIC DNA]</scope>
    <source>
        <strain evidence="10 11">JCM 11308</strain>
    </source>
</reference>
<dbReference type="Proteomes" id="UP000199417">
    <property type="component" value="Unassembled WGS sequence"/>
</dbReference>